<name>A0A0B7B4Z9_9EUPU</name>
<reference evidence="1" key="1">
    <citation type="submission" date="2014-12" db="EMBL/GenBank/DDBJ databases">
        <title>Insight into the proteome of Arion vulgaris.</title>
        <authorList>
            <person name="Aradska J."/>
            <person name="Bulat T."/>
            <person name="Smidak R."/>
            <person name="Sarate P."/>
            <person name="Gangsoo J."/>
            <person name="Sialana F."/>
            <person name="Bilban M."/>
            <person name="Lubec G."/>
        </authorList>
    </citation>
    <scope>NUCLEOTIDE SEQUENCE</scope>
    <source>
        <tissue evidence="1">Skin</tissue>
    </source>
</reference>
<organism evidence="1">
    <name type="scientific">Arion vulgaris</name>
    <dbReference type="NCBI Taxonomy" id="1028688"/>
    <lineage>
        <taxon>Eukaryota</taxon>
        <taxon>Metazoa</taxon>
        <taxon>Spiralia</taxon>
        <taxon>Lophotrochozoa</taxon>
        <taxon>Mollusca</taxon>
        <taxon>Gastropoda</taxon>
        <taxon>Heterobranchia</taxon>
        <taxon>Euthyneura</taxon>
        <taxon>Panpulmonata</taxon>
        <taxon>Eupulmonata</taxon>
        <taxon>Stylommatophora</taxon>
        <taxon>Helicina</taxon>
        <taxon>Arionoidea</taxon>
        <taxon>Arionidae</taxon>
        <taxon>Arion</taxon>
    </lineage>
</organism>
<proteinExistence type="predicted"/>
<feature type="non-terminal residue" evidence="1">
    <location>
        <position position="72"/>
    </location>
</feature>
<gene>
    <name evidence="1" type="primary">ORF157960</name>
    <name evidence="2" type="synonym">ORF157970</name>
</gene>
<protein>
    <submittedName>
        <fullName evidence="1">Uncharacterized protein</fullName>
    </submittedName>
</protein>
<dbReference type="EMBL" id="HACG01040335">
    <property type="protein sequence ID" value="CEK87200.1"/>
    <property type="molecule type" value="Transcribed_RNA"/>
</dbReference>
<sequence length="72" mass="8169">MKQYNFVNSRKQVTCQPFSTDHLEFMSTETMLLVIPLQSAQNFAQRTRLEASTTLTPASTAVDLYSSVAYFL</sequence>
<dbReference type="AlphaFoldDB" id="A0A0B7B4Z9"/>
<evidence type="ECO:0000313" key="1">
    <source>
        <dbReference type="EMBL" id="CEK87200.1"/>
    </source>
</evidence>
<accession>A0A0B7B4Z9</accession>
<evidence type="ECO:0000313" key="2">
    <source>
        <dbReference type="EMBL" id="CEK87204.1"/>
    </source>
</evidence>
<dbReference type="EMBL" id="HACG01040339">
    <property type="protein sequence ID" value="CEK87204.1"/>
    <property type="molecule type" value="Transcribed_RNA"/>
</dbReference>